<dbReference type="PRINTS" id="PR00080">
    <property type="entry name" value="SDRFAMILY"/>
</dbReference>
<evidence type="ECO:0000256" key="1">
    <source>
        <dbReference type="ARBA" id="ARBA00006484"/>
    </source>
</evidence>
<evidence type="ECO:0000313" key="3">
    <source>
        <dbReference type="EMBL" id="MFC0407199.1"/>
    </source>
</evidence>
<dbReference type="InterPro" id="IPR002347">
    <property type="entry name" value="SDR_fam"/>
</dbReference>
<dbReference type="Pfam" id="PF13561">
    <property type="entry name" value="adh_short_C2"/>
    <property type="match status" value="1"/>
</dbReference>
<dbReference type="SUPFAM" id="SSF51735">
    <property type="entry name" value="NAD(P)-binding Rossmann-fold domains"/>
    <property type="match status" value="1"/>
</dbReference>
<dbReference type="InterPro" id="IPR020904">
    <property type="entry name" value="Sc_DH/Rdtase_CS"/>
</dbReference>
<dbReference type="InterPro" id="IPR036291">
    <property type="entry name" value="NAD(P)-bd_dom_sf"/>
</dbReference>
<gene>
    <name evidence="3" type="ORF">ACFFGY_02995</name>
</gene>
<protein>
    <submittedName>
        <fullName evidence="3">SDR family NAD(P)-dependent oxidoreductase</fullName>
        <ecNumber evidence="3">1.1.1.-</ecNumber>
    </submittedName>
</protein>
<dbReference type="Proteomes" id="UP001589865">
    <property type="component" value="Unassembled WGS sequence"/>
</dbReference>
<dbReference type="PANTHER" id="PTHR43639:SF1">
    <property type="entry name" value="SHORT-CHAIN DEHYDROGENASE_REDUCTASE FAMILY PROTEIN"/>
    <property type="match status" value="1"/>
</dbReference>
<dbReference type="CDD" id="cd05233">
    <property type="entry name" value="SDR_c"/>
    <property type="match status" value="1"/>
</dbReference>
<dbReference type="GO" id="GO:0016491">
    <property type="term" value="F:oxidoreductase activity"/>
    <property type="evidence" value="ECO:0007669"/>
    <property type="project" value="UniProtKB-KW"/>
</dbReference>
<evidence type="ECO:0000313" key="4">
    <source>
        <dbReference type="Proteomes" id="UP001589865"/>
    </source>
</evidence>
<dbReference type="PRINTS" id="PR00081">
    <property type="entry name" value="GDHRDH"/>
</dbReference>
<dbReference type="PANTHER" id="PTHR43639">
    <property type="entry name" value="OXIDOREDUCTASE, SHORT-CHAIN DEHYDROGENASE/REDUCTASE FAMILY (AFU_ORTHOLOGUE AFUA_5G02870)"/>
    <property type="match status" value="1"/>
</dbReference>
<keyword evidence="2 3" id="KW-0560">Oxidoreductase</keyword>
<dbReference type="Gene3D" id="3.40.50.720">
    <property type="entry name" value="NAD(P)-binding Rossmann-like Domain"/>
    <property type="match status" value="1"/>
</dbReference>
<dbReference type="EMBL" id="JBHLUN010000002">
    <property type="protein sequence ID" value="MFC0407199.1"/>
    <property type="molecule type" value="Genomic_DNA"/>
</dbReference>
<name>A0ABV6JNC0_9PROT</name>
<sequence>MNHTAQARPVAFVTGASYGIGAATALALADAGYRLVVADLNEGMLSETLAALATRSDGHVGVALDVTRQDSVTRVVAQAVDQLGQLDVLVNNAGVPLRKDAVDVTREDWGRTIGVNLEGTFFMSQAVGLHLIQAKRPGAIVSVASTHGLMGVPTSSTYGIAKAGISHMTRMLAIEWAPFGIRVNAIAPASTVTPTRKNLNDPDKREAFAARIPLGRLGAPQDMADAIAFLAGPRASFITGQVLAVDGGLTAA</sequence>
<evidence type="ECO:0000256" key="2">
    <source>
        <dbReference type="ARBA" id="ARBA00023002"/>
    </source>
</evidence>
<proteinExistence type="inferred from homology"/>
<dbReference type="PROSITE" id="PS00061">
    <property type="entry name" value="ADH_SHORT"/>
    <property type="match status" value="1"/>
</dbReference>
<accession>A0ABV6JNC0</accession>
<dbReference type="NCBIfam" id="NF005559">
    <property type="entry name" value="PRK07231.1"/>
    <property type="match status" value="1"/>
</dbReference>
<dbReference type="EC" id="1.1.1.-" evidence="3"/>
<keyword evidence="4" id="KW-1185">Reference proteome</keyword>
<comment type="similarity">
    <text evidence="1">Belongs to the short-chain dehydrogenases/reductases (SDR) family.</text>
</comment>
<reference evidence="3 4" key="1">
    <citation type="submission" date="2024-09" db="EMBL/GenBank/DDBJ databases">
        <authorList>
            <person name="Sun Q."/>
            <person name="Mori K."/>
        </authorList>
    </citation>
    <scope>NUCLEOTIDE SEQUENCE [LARGE SCALE GENOMIC DNA]</scope>
    <source>
        <strain evidence="3 4">TBRC 5777</strain>
    </source>
</reference>
<comment type="caution">
    <text evidence="3">The sequence shown here is derived from an EMBL/GenBank/DDBJ whole genome shotgun (WGS) entry which is preliminary data.</text>
</comment>
<dbReference type="RefSeq" id="WP_377042891.1">
    <property type="nucleotide sequence ID" value="NZ_JBHLUN010000002.1"/>
</dbReference>
<organism evidence="3 4">
    <name type="scientific">Roseomonas elaeocarpi</name>
    <dbReference type="NCBI Taxonomy" id="907779"/>
    <lineage>
        <taxon>Bacteria</taxon>
        <taxon>Pseudomonadati</taxon>
        <taxon>Pseudomonadota</taxon>
        <taxon>Alphaproteobacteria</taxon>
        <taxon>Acetobacterales</taxon>
        <taxon>Roseomonadaceae</taxon>
        <taxon>Roseomonas</taxon>
    </lineage>
</organism>